<dbReference type="PANTHER" id="PTHR43767:SF1">
    <property type="entry name" value="NONRIBOSOMAL PEPTIDE SYNTHASE PES1 (EUROFUNG)-RELATED"/>
    <property type="match status" value="1"/>
</dbReference>
<dbReference type="SUPFAM" id="SSF56801">
    <property type="entry name" value="Acetyl-CoA synthetase-like"/>
    <property type="match status" value="1"/>
</dbReference>
<name>A0ABZ0LQ30_9ACTN</name>
<dbReference type="Gene3D" id="3.40.50.12780">
    <property type="entry name" value="N-terminal domain of ligase-like"/>
    <property type="match status" value="1"/>
</dbReference>
<accession>A0ABZ0LQ30</accession>
<dbReference type="CDD" id="cd06558">
    <property type="entry name" value="crotonase-like"/>
    <property type="match status" value="1"/>
</dbReference>
<dbReference type="InterPro" id="IPR025110">
    <property type="entry name" value="AMP-bd_C"/>
</dbReference>
<dbReference type="RefSeq" id="WP_318102635.1">
    <property type="nucleotide sequence ID" value="NZ_CP137573.1"/>
</dbReference>
<evidence type="ECO:0000259" key="1">
    <source>
        <dbReference type="Pfam" id="PF00501"/>
    </source>
</evidence>
<dbReference type="PROSITE" id="PS00455">
    <property type="entry name" value="AMP_BINDING"/>
    <property type="match status" value="1"/>
</dbReference>
<keyword evidence="4" id="KW-1185">Reference proteome</keyword>
<dbReference type="EMBL" id="CP137573">
    <property type="protein sequence ID" value="WOX21610.1"/>
    <property type="molecule type" value="Genomic_DNA"/>
</dbReference>
<sequence>MGEDPHTATLTGLLSERAQGSPDREFLRFGDDSWTFAEIDSWTSRLAHRLIEVDGVQAGDRVAIMLPNVVHWPVVWLSALKAGAVAVPVNSSYKRADLTFLLRDSGARVVFTDHERAGLLKEVTEAEAELADLRIVDVAADGSAPFPATAPAVRPTAETLANLQYTSGTTGFPKACMLTHDYWVRLGWTCAALTGLGSDDVLLTAQPFSYMDPQWNTALALTIGAPLVVLPRFSASGFFADVRRHRATFFYVLGSMPTLLFKQPPSPDDLDNQVRLVLCSGVPVGIHAQLEERWGAPWREIYGMTESGVDLFSSVDDVDAVGSGSLGLPAPTKQVRVVDPQGADVPDGEPGELIVSGKPLMLGYWNRPEDTAKVLRDGWLHTGDVVVRRPDGGIQLVGRIKDMVRRGGENIASAEVEAALERDDVVLATAVVAEPDETFGEEVKAYVQLAAGVAADRTTAARIVERAGRQLARFKVPRYVEFVTDFPRTPSERVSKPALKARAATEPGVSFDLGARRRTDGTPATPSTSADFLGIDLVRGVAVLTLRRPEKLNALDVATRLRLASAVREAGTGENVRGIVLTGEGRAFSAGEDLRSVPTSYAEVRTAVESFHDITRAIVQTRVPVVAAVNGLAVGGASEITLCCDARIGTPATEYYQPENGRGITISNASSLLLTRLVRNHAMRMVLGSPRIGAEEALRIGLLDEIVAPGELVDRAIDLIFEWTPENNTTALHLALLRPRLDEIEQAFAREDVAAQRAWESGVFSAGIDGFWTAKGAGK</sequence>
<feature type="domain" description="AMP-dependent synthetase/ligase" evidence="1">
    <location>
        <begin position="15"/>
        <end position="365"/>
    </location>
</feature>
<dbReference type="InterPro" id="IPR045851">
    <property type="entry name" value="AMP-bd_C_sf"/>
</dbReference>
<dbReference type="Pfam" id="PF00378">
    <property type="entry name" value="ECH_1"/>
    <property type="match status" value="1"/>
</dbReference>
<reference evidence="3 4" key="1">
    <citation type="submission" date="2023-10" db="EMBL/GenBank/DDBJ databases">
        <title>The genome sequence of Streptomyces sp. HUAS YS2.</title>
        <authorList>
            <person name="Mo P."/>
        </authorList>
    </citation>
    <scope>NUCLEOTIDE SEQUENCE [LARGE SCALE GENOMIC DNA]</scope>
    <source>
        <strain evidence="3 4">HUAS YS2</strain>
    </source>
</reference>
<dbReference type="Pfam" id="PF00501">
    <property type="entry name" value="AMP-binding"/>
    <property type="match status" value="1"/>
</dbReference>
<dbReference type="InterPro" id="IPR020845">
    <property type="entry name" value="AMP-binding_CS"/>
</dbReference>
<proteinExistence type="predicted"/>
<dbReference type="InterPro" id="IPR018376">
    <property type="entry name" value="Enoyl-CoA_hyd/isom_CS"/>
</dbReference>
<dbReference type="InterPro" id="IPR000873">
    <property type="entry name" value="AMP-dep_synth/lig_dom"/>
</dbReference>
<evidence type="ECO:0000259" key="2">
    <source>
        <dbReference type="Pfam" id="PF13193"/>
    </source>
</evidence>
<evidence type="ECO:0000313" key="4">
    <source>
        <dbReference type="Proteomes" id="UP001301731"/>
    </source>
</evidence>
<dbReference type="Pfam" id="PF13193">
    <property type="entry name" value="AMP-binding_C"/>
    <property type="match status" value="1"/>
</dbReference>
<dbReference type="SUPFAM" id="SSF52096">
    <property type="entry name" value="ClpP/crotonase"/>
    <property type="match status" value="1"/>
</dbReference>
<dbReference type="InterPro" id="IPR050237">
    <property type="entry name" value="ATP-dep_AMP-bd_enzyme"/>
</dbReference>
<protein>
    <submittedName>
        <fullName evidence="3">AMP-binding protein</fullName>
    </submittedName>
</protein>
<evidence type="ECO:0000313" key="3">
    <source>
        <dbReference type="EMBL" id="WOX21610.1"/>
    </source>
</evidence>
<dbReference type="InterPro" id="IPR042099">
    <property type="entry name" value="ANL_N_sf"/>
</dbReference>
<organism evidence="3 4">
    <name type="scientific">Streptomyces solicathayae</name>
    <dbReference type="NCBI Taxonomy" id="3081768"/>
    <lineage>
        <taxon>Bacteria</taxon>
        <taxon>Bacillati</taxon>
        <taxon>Actinomycetota</taxon>
        <taxon>Actinomycetes</taxon>
        <taxon>Kitasatosporales</taxon>
        <taxon>Streptomycetaceae</taxon>
        <taxon>Streptomyces</taxon>
    </lineage>
</organism>
<dbReference type="Gene3D" id="3.90.226.10">
    <property type="entry name" value="2-enoyl-CoA Hydratase, Chain A, domain 1"/>
    <property type="match status" value="1"/>
</dbReference>
<dbReference type="InterPro" id="IPR029045">
    <property type="entry name" value="ClpP/crotonase-like_dom_sf"/>
</dbReference>
<dbReference type="Gene3D" id="3.30.300.30">
    <property type="match status" value="1"/>
</dbReference>
<dbReference type="Proteomes" id="UP001301731">
    <property type="component" value="Chromosome"/>
</dbReference>
<dbReference type="PROSITE" id="PS00166">
    <property type="entry name" value="ENOYL_COA_HYDRATASE"/>
    <property type="match status" value="1"/>
</dbReference>
<dbReference type="PANTHER" id="PTHR43767">
    <property type="entry name" value="LONG-CHAIN-FATTY-ACID--COA LIGASE"/>
    <property type="match status" value="1"/>
</dbReference>
<dbReference type="InterPro" id="IPR001753">
    <property type="entry name" value="Enoyl-CoA_hydra/iso"/>
</dbReference>
<gene>
    <name evidence="3" type="ORF">R2D22_09450</name>
</gene>
<feature type="domain" description="AMP-binding enzyme C-terminal" evidence="2">
    <location>
        <begin position="415"/>
        <end position="491"/>
    </location>
</feature>